<dbReference type="Pfam" id="PF13419">
    <property type="entry name" value="HAD_2"/>
    <property type="match status" value="1"/>
</dbReference>
<dbReference type="EMBL" id="PEYM01000129">
    <property type="protein sequence ID" value="PIS28496.1"/>
    <property type="molecule type" value="Genomic_DNA"/>
</dbReference>
<evidence type="ECO:0000313" key="1">
    <source>
        <dbReference type="EMBL" id="PIS28496.1"/>
    </source>
</evidence>
<dbReference type="Gene3D" id="3.40.50.1000">
    <property type="entry name" value="HAD superfamily/HAD-like"/>
    <property type="match status" value="1"/>
</dbReference>
<organism evidence="1 2">
    <name type="scientific">Candidatus Saganbacteria bacterium CG08_land_8_20_14_0_20_45_16</name>
    <dbReference type="NCBI Taxonomy" id="2014293"/>
    <lineage>
        <taxon>Bacteria</taxon>
        <taxon>Bacillati</taxon>
        <taxon>Saganbacteria</taxon>
    </lineage>
</organism>
<dbReference type="AlphaFoldDB" id="A0A2H0XU78"/>
<sequence length="213" mass="23797">MLLIDLLIFDLDGTLLNSRQTIIDSINFMLQKVGKKEKPAELIASYIGIGDRHLIEEAVDGDQALADKGLEIFRADYPQRIAKEGKLFAGTVEMLEKFKNKKKVAFSNGRRAMLELNFNKHGLCRYFDKLIGGDDPKLAKPNPYFVKELLLEYNISQDRAMIVGDLPIDIQTGENAGIKTCATTYGIGTKADLTLAGPDFMIDDIMKLMNLVH</sequence>
<dbReference type="InterPro" id="IPR041492">
    <property type="entry name" value="HAD_2"/>
</dbReference>
<dbReference type="GO" id="GO:0006281">
    <property type="term" value="P:DNA repair"/>
    <property type="evidence" value="ECO:0007669"/>
    <property type="project" value="TreeGrafter"/>
</dbReference>
<proteinExistence type="predicted"/>
<dbReference type="InterPro" id="IPR023198">
    <property type="entry name" value="PGP-like_dom2"/>
</dbReference>
<dbReference type="InterPro" id="IPR023214">
    <property type="entry name" value="HAD_sf"/>
</dbReference>
<dbReference type="InterPro" id="IPR036412">
    <property type="entry name" value="HAD-like_sf"/>
</dbReference>
<dbReference type="PANTHER" id="PTHR43434:SF1">
    <property type="entry name" value="PHOSPHOGLYCOLATE PHOSPHATASE"/>
    <property type="match status" value="1"/>
</dbReference>
<dbReference type="GO" id="GO:0008967">
    <property type="term" value="F:phosphoglycolate phosphatase activity"/>
    <property type="evidence" value="ECO:0007669"/>
    <property type="project" value="TreeGrafter"/>
</dbReference>
<reference evidence="1 2" key="1">
    <citation type="submission" date="2017-09" db="EMBL/GenBank/DDBJ databases">
        <title>Depth-based differentiation of microbial function through sediment-hosted aquifers and enrichment of novel symbionts in the deep terrestrial subsurface.</title>
        <authorList>
            <person name="Probst A.J."/>
            <person name="Ladd B."/>
            <person name="Jarett J.K."/>
            <person name="Geller-Mcgrath D.E."/>
            <person name="Sieber C.M."/>
            <person name="Emerson J.B."/>
            <person name="Anantharaman K."/>
            <person name="Thomas B.C."/>
            <person name="Malmstrom R."/>
            <person name="Stieglmeier M."/>
            <person name="Klingl A."/>
            <person name="Woyke T."/>
            <person name="Ryan C.M."/>
            <person name="Banfield J.F."/>
        </authorList>
    </citation>
    <scope>NUCLEOTIDE SEQUENCE [LARGE SCALE GENOMIC DNA]</scope>
    <source>
        <strain evidence="1">CG08_land_8_20_14_0_20_45_16</strain>
    </source>
</reference>
<dbReference type="PROSITE" id="PS01228">
    <property type="entry name" value="COF_1"/>
    <property type="match status" value="1"/>
</dbReference>
<protein>
    <recommendedName>
        <fullName evidence="3">Phosphoglycolate phosphatase</fullName>
    </recommendedName>
</protein>
<dbReference type="PANTHER" id="PTHR43434">
    <property type="entry name" value="PHOSPHOGLYCOLATE PHOSPHATASE"/>
    <property type="match status" value="1"/>
</dbReference>
<dbReference type="GO" id="GO:0005829">
    <property type="term" value="C:cytosol"/>
    <property type="evidence" value="ECO:0007669"/>
    <property type="project" value="TreeGrafter"/>
</dbReference>
<name>A0A2H0XU78_UNCSA</name>
<dbReference type="Proteomes" id="UP000231343">
    <property type="component" value="Unassembled WGS sequence"/>
</dbReference>
<comment type="caution">
    <text evidence="1">The sequence shown here is derived from an EMBL/GenBank/DDBJ whole genome shotgun (WGS) entry which is preliminary data.</text>
</comment>
<dbReference type="SFLD" id="SFLDS00003">
    <property type="entry name" value="Haloacid_Dehalogenase"/>
    <property type="match status" value="1"/>
</dbReference>
<dbReference type="InterPro" id="IPR050155">
    <property type="entry name" value="HAD-like_hydrolase_sf"/>
</dbReference>
<evidence type="ECO:0000313" key="2">
    <source>
        <dbReference type="Proteomes" id="UP000231343"/>
    </source>
</evidence>
<dbReference type="NCBIfam" id="TIGR01509">
    <property type="entry name" value="HAD-SF-IA-v3"/>
    <property type="match status" value="1"/>
</dbReference>
<evidence type="ECO:0008006" key="3">
    <source>
        <dbReference type="Google" id="ProtNLM"/>
    </source>
</evidence>
<accession>A0A2H0XU78</accession>
<dbReference type="NCBIfam" id="TIGR01549">
    <property type="entry name" value="HAD-SF-IA-v1"/>
    <property type="match status" value="1"/>
</dbReference>
<gene>
    <name evidence="1" type="ORF">COT42_07875</name>
</gene>
<dbReference type="SFLD" id="SFLDG01129">
    <property type="entry name" value="C1.5:_HAD__Beta-PGM__Phosphata"/>
    <property type="match status" value="1"/>
</dbReference>
<dbReference type="SUPFAM" id="SSF56784">
    <property type="entry name" value="HAD-like"/>
    <property type="match status" value="1"/>
</dbReference>
<dbReference type="Gene3D" id="1.10.150.240">
    <property type="entry name" value="Putative phosphatase, domain 2"/>
    <property type="match status" value="1"/>
</dbReference>
<dbReference type="InterPro" id="IPR006439">
    <property type="entry name" value="HAD-SF_hydro_IA"/>
</dbReference>